<evidence type="ECO:0000256" key="6">
    <source>
        <dbReference type="ARBA" id="ARBA00023065"/>
    </source>
</evidence>
<keyword evidence="7 8" id="KW-0472">Membrane</keyword>
<dbReference type="Proteomes" id="UP000509302">
    <property type="component" value="Chromosome"/>
</dbReference>
<dbReference type="RefSeq" id="WP_179242793.1">
    <property type="nucleotide sequence ID" value="NZ_CP058595.1"/>
</dbReference>
<feature type="transmembrane region" description="Helical" evidence="8">
    <location>
        <begin position="32"/>
        <end position="52"/>
    </location>
</feature>
<keyword evidence="4 8" id="KW-0812">Transmembrane</keyword>
<keyword evidence="2" id="KW-0813">Transport</keyword>
<evidence type="ECO:0000256" key="1">
    <source>
        <dbReference type="ARBA" id="ARBA00004651"/>
    </source>
</evidence>
<feature type="domain" description="Cation/H+ exchanger transmembrane" evidence="9">
    <location>
        <begin position="15"/>
        <end position="398"/>
    </location>
</feature>
<evidence type="ECO:0000256" key="3">
    <source>
        <dbReference type="ARBA" id="ARBA00022449"/>
    </source>
</evidence>
<dbReference type="GO" id="GO:0015297">
    <property type="term" value="F:antiporter activity"/>
    <property type="evidence" value="ECO:0007669"/>
    <property type="project" value="UniProtKB-KW"/>
</dbReference>
<reference evidence="10 11" key="1">
    <citation type="journal article" date="2006" name="Int. J. Syst. Evol. Microbiol.">
        <title>Costertonia aggregata gen. nov., sp. nov., a mesophilic marine bacterium of the family Flavobacteriaceae, isolated from a mature biofilm.</title>
        <authorList>
            <person name="Kwon K.K."/>
            <person name="Lee Y.K."/>
            <person name="Lee H.K."/>
        </authorList>
    </citation>
    <scope>NUCLEOTIDE SEQUENCE [LARGE SCALE GENOMIC DNA]</scope>
    <source>
        <strain evidence="10 11">KCCM 42265</strain>
    </source>
</reference>
<evidence type="ECO:0000259" key="9">
    <source>
        <dbReference type="Pfam" id="PF00999"/>
    </source>
</evidence>
<organism evidence="10 11">
    <name type="scientific">Costertonia aggregata</name>
    <dbReference type="NCBI Taxonomy" id="343403"/>
    <lineage>
        <taxon>Bacteria</taxon>
        <taxon>Pseudomonadati</taxon>
        <taxon>Bacteroidota</taxon>
        <taxon>Flavobacteriia</taxon>
        <taxon>Flavobacteriales</taxon>
        <taxon>Flavobacteriaceae</taxon>
        <taxon>Costertonia</taxon>
    </lineage>
</organism>
<feature type="transmembrane region" description="Helical" evidence="8">
    <location>
        <begin position="164"/>
        <end position="184"/>
    </location>
</feature>
<evidence type="ECO:0000256" key="5">
    <source>
        <dbReference type="ARBA" id="ARBA00022989"/>
    </source>
</evidence>
<accession>A0A7H9AST2</accession>
<evidence type="ECO:0000256" key="4">
    <source>
        <dbReference type="ARBA" id="ARBA00022692"/>
    </source>
</evidence>
<evidence type="ECO:0000256" key="7">
    <source>
        <dbReference type="ARBA" id="ARBA00023136"/>
    </source>
</evidence>
<name>A0A7H9AST2_9FLAO</name>
<comment type="subcellular location">
    <subcellularLocation>
        <location evidence="1">Cell membrane</location>
        <topology evidence="1">Multi-pass membrane protein</topology>
    </subcellularLocation>
</comment>
<evidence type="ECO:0000256" key="2">
    <source>
        <dbReference type="ARBA" id="ARBA00022448"/>
    </source>
</evidence>
<feature type="transmembrane region" description="Helical" evidence="8">
    <location>
        <begin position="196"/>
        <end position="218"/>
    </location>
</feature>
<evidence type="ECO:0000256" key="8">
    <source>
        <dbReference type="SAM" id="Phobius"/>
    </source>
</evidence>
<feature type="transmembrane region" description="Helical" evidence="8">
    <location>
        <begin position="6"/>
        <end position="25"/>
    </location>
</feature>
<feature type="transmembrane region" description="Helical" evidence="8">
    <location>
        <begin position="94"/>
        <end position="116"/>
    </location>
</feature>
<feature type="transmembrane region" description="Helical" evidence="8">
    <location>
        <begin position="351"/>
        <end position="369"/>
    </location>
</feature>
<gene>
    <name evidence="10" type="ORF">HYG79_14545</name>
</gene>
<sequence length="413" mass="46492">MKKYVYILFAFGFAAALMAYLPILAKRLKISYTLPLLCIGMLFFYLGVPVDWPEPFWEHNWVKVITKIIVIISLMGAGLKIGMRYGFRHWRNPLRLIHTSMPLYILGIFLIAKFLLDFDGASALLLAAVCSPTDPVLAADLQLQEDELDSDKNTGMRYLLTAEAGLNDGLAFPFVFLAILWAKAGRFSEVDLAHWLGFYLLYKIMLGVLVGSLLGYLYSLSIKKINSFHYEKVLSGFVGIALAFFSFALVEVLNGYGFIAVFFTGLLAQYHNHKEKTSYEKQEILVFNEEIEKFLIVLWTLLFGGFLASGILKNMDVAAVLLPLFLILCLRPISGWLGLLGTTFTEKKKWAIGFFGIKGVGSFFYLAYALHETNFAKSREIYAMVSLMVLISIVVHGFFGPKAVAYFKKRNPG</sequence>
<proteinExistence type="predicted"/>
<dbReference type="EMBL" id="CP058595">
    <property type="protein sequence ID" value="QLG46514.1"/>
    <property type="molecule type" value="Genomic_DNA"/>
</dbReference>
<dbReference type="Pfam" id="PF00999">
    <property type="entry name" value="Na_H_Exchanger"/>
    <property type="match status" value="1"/>
</dbReference>
<dbReference type="GO" id="GO:0005886">
    <property type="term" value="C:plasma membrane"/>
    <property type="evidence" value="ECO:0007669"/>
    <property type="project" value="UniProtKB-SubCell"/>
</dbReference>
<dbReference type="GO" id="GO:1902600">
    <property type="term" value="P:proton transmembrane transport"/>
    <property type="evidence" value="ECO:0007669"/>
    <property type="project" value="InterPro"/>
</dbReference>
<keyword evidence="5 8" id="KW-1133">Transmembrane helix</keyword>
<keyword evidence="6" id="KW-0406">Ion transport</keyword>
<dbReference type="PANTHER" id="PTHR32507:SF8">
    <property type="entry name" value="CNH1P"/>
    <property type="match status" value="1"/>
</dbReference>
<keyword evidence="3" id="KW-0050">Antiport</keyword>
<dbReference type="AlphaFoldDB" id="A0A7H9AST2"/>
<feature type="transmembrane region" description="Helical" evidence="8">
    <location>
        <begin position="294"/>
        <end position="312"/>
    </location>
</feature>
<feature type="transmembrane region" description="Helical" evidence="8">
    <location>
        <begin position="230"/>
        <end position="250"/>
    </location>
</feature>
<feature type="transmembrane region" description="Helical" evidence="8">
    <location>
        <begin position="381"/>
        <end position="400"/>
    </location>
</feature>
<evidence type="ECO:0000313" key="11">
    <source>
        <dbReference type="Proteomes" id="UP000509302"/>
    </source>
</evidence>
<keyword evidence="11" id="KW-1185">Reference proteome</keyword>
<dbReference type="KEGG" id="cagg:HYG79_14545"/>
<protein>
    <submittedName>
        <fullName evidence="10">Cation:proton antiporter</fullName>
    </submittedName>
</protein>
<feature type="transmembrane region" description="Helical" evidence="8">
    <location>
        <begin position="318"/>
        <end position="339"/>
    </location>
</feature>
<dbReference type="PANTHER" id="PTHR32507">
    <property type="entry name" value="NA(+)/H(+) ANTIPORTER 1"/>
    <property type="match status" value="1"/>
</dbReference>
<evidence type="ECO:0000313" key="10">
    <source>
        <dbReference type="EMBL" id="QLG46514.1"/>
    </source>
</evidence>
<feature type="transmembrane region" description="Helical" evidence="8">
    <location>
        <begin position="64"/>
        <end position="82"/>
    </location>
</feature>
<dbReference type="InterPro" id="IPR006153">
    <property type="entry name" value="Cation/H_exchanger_TM"/>
</dbReference>